<name>X6M1P5_RETFI</name>
<feature type="region of interest" description="Disordered" evidence="1">
    <location>
        <begin position="641"/>
        <end position="688"/>
    </location>
</feature>
<reference evidence="3 4" key="1">
    <citation type="journal article" date="2013" name="Curr. Biol.">
        <title>The Genome of the Foraminiferan Reticulomyxa filosa.</title>
        <authorList>
            <person name="Glockner G."/>
            <person name="Hulsmann N."/>
            <person name="Schleicher M."/>
            <person name="Noegel A.A."/>
            <person name="Eichinger L."/>
            <person name="Gallinger C."/>
            <person name="Pawlowski J."/>
            <person name="Sierra R."/>
            <person name="Euteneuer U."/>
            <person name="Pillet L."/>
            <person name="Moustafa A."/>
            <person name="Platzer M."/>
            <person name="Groth M."/>
            <person name="Szafranski K."/>
            <person name="Schliwa M."/>
        </authorList>
    </citation>
    <scope>NUCLEOTIDE SEQUENCE [LARGE SCALE GENOMIC DNA]</scope>
</reference>
<dbReference type="PRINTS" id="PR00348">
    <property type="entry name" value="UBIQUITIN"/>
</dbReference>
<evidence type="ECO:0000313" key="3">
    <source>
        <dbReference type="EMBL" id="ETO08083.1"/>
    </source>
</evidence>
<evidence type="ECO:0000259" key="2">
    <source>
        <dbReference type="PROSITE" id="PS50053"/>
    </source>
</evidence>
<dbReference type="Gene3D" id="3.10.20.90">
    <property type="entry name" value="Phosphatidylinositol 3-kinase Catalytic Subunit, Chain A, domain 1"/>
    <property type="match status" value="1"/>
</dbReference>
<dbReference type="EMBL" id="ASPP01025365">
    <property type="protein sequence ID" value="ETO08083.1"/>
    <property type="molecule type" value="Genomic_DNA"/>
</dbReference>
<evidence type="ECO:0000313" key="4">
    <source>
        <dbReference type="Proteomes" id="UP000023152"/>
    </source>
</evidence>
<dbReference type="InterPro" id="IPR019956">
    <property type="entry name" value="Ubiquitin_dom"/>
</dbReference>
<feature type="compositionally biased region" description="Low complexity" evidence="1">
    <location>
        <begin position="646"/>
        <end position="659"/>
    </location>
</feature>
<dbReference type="SUPFAM" id="SSF54236">
    <property type="entry name" value="Ubiquitin-like"/>
    <property type="match status" value="1"/>
</dbReference>
<protein>
    <submittedName>
        <fullName evidence="3">Ubiquitin</fullName>
    </submittedName>
</protein>
<gene>
    <name evidence="3" type="ORF">RFI_29305</name>
</gene>
<dbReference type="AlphaFoldDB" id="X6M1P5"/>
<evidence type="ECO:0000256" key="1">
    <source>
        <dbReference type="SAM" id="MobiDB-lite"/>
    </source>
</evidence>
<dbReference type="PROSITE" id="PS50053">
    <property type="entry name" value="UBIQUITIN_2"/>
    <property type="match status" value="1"/>
</dbReference>
<dbReference type="Pfam" id="PF00240">
    <property type="entry name" value="ubiquitin"/>
    <property type="match status" value="1"/>
</dbReference>
<dbReference type="InterPro" id="IPR029071">
    <property type="entry name" value="Ubiquitin-like_domsf"/>
</dbReference>
<sequence length="688" mass="78548">MEALLIGPPDDDSDNFIEETRITIESVDPKNERIMIFVNGDRVRFEPTTIGNGDNVLFGSRQLFQLIVPLQANDEIEKKKRRKKAEIDMKDIVEKEQMFLFKKPVDSLVVFDKLLEIRFKQKCYRVENLDVEKLKAQVAFKRQQQISSQQSGSEDEWGMMKIHDQFMQDFRTLSDKTQTANAMALELDRGLLFNVTTCKYFDSFKDTIAERILVLRECHYTEPELQFEMVPFHFEEMLTSLERYYDLVKQDGEIIATETMDDDPFVPAHVDACYGVARFVLANSDIPTQPVTLPILLTGTNDQVGTLVVEPSFIVTDGPSSNANAKAASLQALEGKKVKFTLEFLKCTLSQPSRYCFISFVAVGSDLVQFKCEAPADGSRVNEFEFSEAYEVRALKITKNFRSFIALEGVQIKVWVPVFDNPHDMPPVIASKYTSKNIIIRIQTPDGEQLKLHCKTGNTITALKRKIDFQTNIPDDAQTLIYEKVTLENNRTLSDYNIEGDALLLLLVETKRRKSVDAEFHPEFKQKVKFDLGDGKENDELDDLVYNEDEDEDDANVPTPEQVQQVLVKELTNPDLSAEDRSKLRRAKNRSVHMVLMDQDSRRVLPMTMEGYQAENKKLKDTLRRAQERIEDLQKQIAALESKLQPSSAPTTNAASTTTAKRDKPKGGAKFFGAWRRNRQKANEAPKQ</sequence>
<organism evidence="3 4">
    <name type="scientific">Reticulomyxa filosa</name>
    <dbReference type="NCBI Taxonomy" id="46433"/>
    <lineage>
        <taxon>Eukaryota</taxon>
        <taxon>Sar</taxon>
        <taxon>Rhizaria</taxon>
        <taxon>Retaria</taxon>
        <taxon>Foraminifera</taxon>
        <taxon>Monothalamids</taxon>
        <taxon>Reticulomyxidae</taxon>
        <taxon>Reticulomyxa</taxon>
    </lineage>
</organism>
<accession>X6M1P5</accession>
<feature type="domain" description="Ubiquitin-like" evidence="2">
    <location>
        <begin position="438"/>
        <end position="509"/>
    </location>
</feature>
<proteinExistence type="predicted"/>
<comment type="caution">
    <text evidence="3">The sequence shown here is derived from an EMBL/GenBank/DDBJ whole genome shotgun (WGS) entry which is preliminary data.</text>
</comment>
<keyword evidence="4" id="KW-1185">Reference proteome</keyword>
<dbReference type="SMART" id="SM00213">
    <property type="entry name" value="UBQ"/>
    <property type="match status" value="1"/>
</dbReference>
<dbReference type="InterPro" id="IPR000626">
    <property type="entry name" value="Ubiquitin-like_dom"/>
</dbReference>
<dbReference type="Proteomes" id="UP000023152">
    <property type="component" value="Unassembled WGS sequence"/>
</dbReference>
<dbReference type="OrthoDB" id="1885901at2759"/>